<gene>
    <name evidence="9" type="primary">LOC105056360</name>
</gene>
<organism evidence="8 9">
    <name type="scientific">Elaeis guineensis var. tenera</name>
    <name type="common">Oil palm</name>
    <dbReference type="NCBI Taxonomy" id="51953"/>
    <lineage>
        <taxon>Eukaryota</taxon>
        <taxon>Viridiplantae</taxon>
        <taxon>Streptophyta</taxon>
        <taxon>Embryophyta</taxon>
        <taxon>Tracheophyta</taxon>
        <taxon>Spermatophyta</taxon>
        <taxon>Magnoliopsida</taxon>
        <taxon>Liliopsida</taxon>
        <taxon>Arecaceae</taxon>
        <taxon>Arecoideae</taxon>
        <taxon>Cocoseae</taxon>
        <taxon>Elaeidinae</taxon>
        <taxon>Elaeis</taxon>
    </lineage>
</organism>
<dbReference type="InterPro" id="IPR009057">
    <property type="entry name" value="Homeodomain-like_sf"/>
</dbReference>
<evidence type="ECO:0000256" key="5">
    <source>
        <dbReference type="RuleBase" id="RU000682"/>
    </source>
</evidence>
<dbReference type="Gene3D" id="1.10.10.60">
    <property type="entry name" value="Homeodomain-like"/>
    <property type="match status" value="1"/>
</dbReference>
<comment type="subcellular location">
    <subcellularLocation>
        <location evidence="1 4 5">Nucleus</location>
    </subcellularLocation>
</comment>
<feature type="region of interest" description="Disordered" evidence="6">
    <location>
        <begin position="1"/>
        <end position="75"/>
    </location>
</feature>
<accession>A0A8N4F4I8</accession>
<evidence type="ECO:0000313" key="8">
    <source>
        <dbReference type="Proteomes" id="UP000504607"/>
    </source>
</evidence>
<dbReference type="OrthoDB" id="6159439at2759"/>
<evidence type="ECO:0000256" key="1">
    <source>
        <dbReference type="ARBA" id="ARBA00004123"/>
    </source>
</evidence>
<keyword evidence="8" id="KW-1185">Reference proteome</keyword>
<dbReference type="SMART" id="SM00389">
    <property type="entry name" value="HOX"/>
    <property type="match status" value="1"/>
</dbReference>
<keyword evidence="4 5" id="KW-0371">Homeobox</keyword>
<reference evidence="9" key="1">
    <citation type="submission" date="2025-08" db="UniProtKB">
        <authorList>
            <consortium name="RefSeq"/>
        </authorList>
    </citation>
    <scope>IDENTIFICATION</scope>
</reference>
<feature type="DNA-binding region" description="Homeobox" evidence="4">
    <location>
        <begin position="69"/>
        <end position="128"/>
    </location>
</feature>
<keyword evidence="4 5" id="KW-0539">Nucleus</keyword>
<evidence type="ECO:0000256" key="4">
    <source>
        <dbReference type="PROSITE-ProRule" id="PRU00108"/>
    </source>
</evidence>
<dbReference type="PANTHER" id="PTHR45714">
    <property type="entry name" value="HOMEOBOX-LEUCINE ZIPPER PROTEIN HAT14"/>
    <property type="match status" value="1"/>
</dbReference>
<evidence type="ECO:0000313" key="9">
    <source>
        <dbReference type="RefSeq" id="XP_029123757.1"/>
    </source>
</evidence>
<dbReference type="SUPFAM" id="SSF46689">
    <property type="entry name" value="Homeodomain-like"/>
    <property type="match status" value="1"/>
</dbReference>
<protein>
    <submittedName>
        <fullName evidence="9">Homeobox-leucine zipper protein HOX3-like</fullName>
    </submittedName>
</protein>
<dbReference type="InterPro" id="IPR050762">
    <property type="entry name" value="HD-ZIP_Homeobox_LZ_Class_II"/>
</dbReference>
<keyword evidence="3" id="KW-0804">Transcription</keyword>
<dbReference type="AlphaFoldDB" id="A0A8N4F4I8"/>
<evidence type="ECO:0000256" key="6">
    <source>
        <dbReference type="SAM" id="MobiDB-lite"/>
    </source>
</evidence>
<dbReference type="PROSITE" id="PS50071">
    <property type="entry name" value="HOMEOBOX_2"/>
    <property type="match status" value="1"/>
</dbReference>
<feature type="compositionally biased region" description="Basic and acidic residues" evidence="6">
    <location>
        <begin position="25"/>
        <end position="46"/>
    </location>
</feature>
<dbReference type="GO" id="GO:0003677">
    <property type="term" value="F:DNA binding"/>
    <property type="evidence" value="ECO:0007669"/>
    <property type="project" value="UniProtKB-UniRule"/>
</dbReference>
<name>A0A8N4F4I8_ELAGV</name>
<evidence type="ECO:0000256" key="3">
    <source>
        <dbReference type="ARBA" id="ARBA00023163"/>
    </source>
</evidence>
<feature type="domain" description="Homeobox" evidence="7">
    <location>
        <begin position="67"/>
        <end position="127"/>
    </location>
</feature>
<keyword evidence="2" id="KW-0805">Transcription regulation</keyword>
<dbReference type="Pfam" id="PF00046">
    <property type="entry name" value="Homeodomain"/>
    <property type="match status" value="1"/>
</dbReference>
<evidence type="ECO:0000259" key="7">
    <source>
        <dbReference type="PROSITE" id="PS50071"/>
    </source>
</evidence>
<keyword evidence="4 5" id="KW-0238">DNA-binding</keyword>
<dbReference type="CDD" id="cd00086">
    <property type="entry name" value="homeodomain"/>
    <property type="match status" value="1"/>
</dbReference>
<dbReference type="RefSeq" id="XP_029123757.1">
    <property type="nucleotide sequence ID" value="XM_029267924.1"/>
</dbReference>
<sequence>MEESGKSPSVVEHVIPIPGASSSAEPEKRGSNIVRDFDINHPAPEKGEDEDIPEGGAADNAEEGENENPRRKRLRLSKEQTKLLEQSFRVNQNISRGDKEELAVKAKVKPRQVEVWFQNRRVRYVESIKRVIPGRIS</sequence>
<proteinExistence type="predicted"/>
<dbReference type="Proteomes" id="UP000504607">
    <property type="component" value="Chromosome 13"/>
</dbReference>
<dbReference type="InterPro" id="IPR001356">
    <property type="entry name" value="HD"/>
</dbReference>
<dbReference type="GO" id="GO:0005634">
    <property type="term" value="C:nucleus"/>
    <property type="evidence" value="ECO:0007669"/>
    <property type="project" value="UniProtKB-SubCell"/>
</dbReference>
<dbReference type="PANTHER" id="PTHR45714:SF8">
    <property type="entry name" value="HOMEOBOX-LEUCINE ZIPPER PROTEIN ATHB-17"/>
    <property type="match status" value="1"/>
</dbReference>
<evidence type="ECO:0000256" key="2">
    <source>
        <dbReference type="ARBA" id="ARBA00023015"/>
    </source>
</evidence>